<reference evidence="3 4" key="1">
    <citation type="submission" date="2020-03" db="EMBL/GenBank/DDBJ databases">
        <title>Complete genome sequence of Shewanella sp.</title>
        <authorList>
            <person name="Kim Y.-S."/>
            <person name="Kim S.-J."/>
            <person name="Jung H.-K."/>
            <person name="Kim K.-H."/>
        </authorList>
    </citation>
    <scope>NUCLEOTIDE SEQUENCE [LARGE SCALE GENOMIC DNA]</scope>
    <source>
        <strain evidence="3 4">PN3F2</strain>
    </source>
</reference>
<accession>A0A6G9QKW8</accession>
<keyword evidence="1" id="KW-0227">DNA damage</keyword>
<dbReference type="RefSeq" id="WP_167677337.1">
    <property type="nucleotide sequence ID" value="NZ_CP050313.1"/>
</dbReference>
<dbReference type="GO" id="GO:0032259">
    <property type="term" value="P:methylation"/>
    <property type="evidence" value="ECO:0007669"/>
    <property type="project" value="UniProtKB-KW"/>
</dbReference>
<feature type="domain" description="Methylated-DNA-[protein]-cysteine S-methyltransferase DNA binding" evidence="2">
    <location>
        <begin position="13"/>
        <end position="89"/>
    </location>
</feature>
<dbReference type="AlphaFoldDB" id="A0A6G9QKW8"/>
<dbReference type="InterPro" id="IPR014048">
    <property type="entry name" value="MethylDNA_cys_MeTrfase_DNA-bd"/>
</dbReference>
<evidence type="ECO:0000313" key="3">
    <source>
        <dbReference type="EMBL" id="QIR14509.1"/>
    </source>
</evidence>
<evidence type="ECO:0000313" key="4">
    <source>
        <dbReference type="Proteomes" id="UP000502608"/>
    </source>
</evidence>
<dbReference type="GO" id="GO:0006281">
    <property type="term" value="P:DNA repair"/>
    <property type="evidence" value="ECO:0007669"/>
    <property type="project" value="InterPro"/>
</dbReference>
<keyword evidence="4" id="KW-1185">Reference proteome</keyword>
<organism evidence="3 4">
    <name type="scientific">Shewanella aestuarii</name>
    <dbReference type="NCBI Taxonomy" id="1028752"/>
    <lineage>
        <taxon>Bacteria</taxon>
        <taxon>Pseudomonadati</taxon>
        <taxon>Pseudomonadota</taxon>
        <taxon>Gammaproteobacteria</taxon>
        <taxon>Alteromonadales</taxon>
        <taxon>Shewanellaceae</taxon>
        <taxon>Shewanella</taxon>
    </lineage>
</organism>
<dbReference type="GO" id="GO:0008168">
    <property type="term" value="F:methyltransferase activity"/>
    <property type="evidence" value="ECO:0007669"/>
    <property type="project" value="UniProtKB-KW"/>
</dbReference>
<dbReference type="InterPro" id="IPR052520">
    <property type="entry name" value="ATL_DNA_repair"/>
</dbReference>
<dbReference type="Proteomes" id="UP000502608">
    <property type="component" value="Chromosome"/>
</dbReference>
<dbReference type="PANTHER" id="PTHR42942:SF1">
    <property type="entry name" value="ALKYLTRANSFERASE-LIKE PROTEIN 1"/>
    <property type="match status" value="1"/>
</dbReference>
<dbReference type="Gene3D" id="1.10.10.10">
    <property type="entry name" value="Winged helix-like DNA-binding domain superfamily/Winged helix DNA-binding domain"/>
    <property type="match status" value="1"/>
</dbReference>
<dbReference type="Pfam" id="PF01035">
    <property type="entry name" value="DNA_binding_1"/>
    <property type="match status" value="1"/>
</dbReference>
<dbReference type="KEGG" id="saes:HBH39_08425"/>
<sequence length="117" mass="13319">MQPTQNQWTPVERICFVVNIIPRGKVLPYGKVADLAGLPGRARFVSRALKLSQSQDLPWHRVINSAGKIAFPNDSTLYRLQIERLRLEDVQVNNGKILLSNHLWQPDMATLVMTLPF</sequence>
<keyword evidence="3" id="KW-0489">Methyltransferase</keyword>
<keyword evidence="3" id="KW-0808">Transferase</keyword>
<name>A0A6G9QKW8_9GAMM</name>
<evidence type="ECO:0000256" key="1">
    <source>
        <dbReference type="ARBA" id="ARBA00022763"/>
    </source>
</evidence>
<proteinExistence type="predicted"/>
<evidence type="ECO:0000259" key="2">
    <source>
        <dbReference type="Pfam" id="PF01035"/>
    </source>
</evidence>
<gene>
    <name evidence="3" type="ORF">HBH39_08425</name>
</gene>
<dbReference type="PANTHER" id="PTHR42942">
    <property type="entry name" value="6-O-METHYLGUANINE DNA METHYLTRANSFERASE"/>
    <property type="match status" value="1"/>
</dbReference>
<dbReference type="EMBL" id="CP050313">
    <property type="protein sequence ID" value="QIR14509.1"/>
    <property type="molecule type" value="Genomic_DNA"/>
</dbReference>
<protein>
    <submittedName>
        <fullName evidence="3">Cysteine methyltransferase</fullName>
    </submittedName>
</protein>
<dbReference type="CDD" id="cd06445">
    <property type="entry name" value="ATase"/>
    <property type="match status" value="1"/>
</dbReference>
<dbReference type="InterPro" id="IPR036388">
    <property type="entry name" value="WH-like_DNA-bd_sf"/>
</dbReference>
<dbReference type="SUPFAM" id="SSF46767">
    <property type="entry name" value="Methylated DNA-protein cysteine methyltransferase, C-terminal domain"/>
    <property type="match status" value="1"/>
</dbReference>
<dbReference type="InterPro" id="IPR036217">
    <property type="entry name" value="MethylDNA_cys_MeTrfase_DNAb"/>
</dbReference>